<evidence type="ECO:0000313" key="3">
    <source>
        <dbReference type="Proteomes" id="UP001501586"/>
    </source>
</evidence>
<comment type="caution">
    <text evidence="2">The sequence shown here is derived from an EMBL/GenBank/DDBJ whole genome shotgun (WGS) entry which is preliminary data.</text>
</comment>
<gene>
    <name evidence="2" type="ORF">GCM10022261_11410</name>
</gene>
<protein>
    <submittedName>
        <fullName evidence="2">Uncharacterized protein</fullName>
    </submittedName>
</protein>
<reference evidence="3" key="1">
    <citation type="journal article" date="2019" name="Int. J. Syst. Evol. Microbiol.">
        <title>The Global Catalogue of Microorganisms (GCM) 10K type strain sequencing project: providing services to taxonomists for standard genome sequencing and annotation.</title>
        <authorList>
            <consortium name="The Broad Institute Genomics Platform"/>
            <consortium name="The Broad Institute Genome Sequencing Center for Infectious Disease"/>
            <person name="Wu L."/>
            <person name="Ma J."/>
        </authorList>
    </citation>
    <scope>NUCLEOTIDE SEQUENCE [LARGE SCALE GENOMIC DNA]</scope>
    <source>
        <strain evidence="3">JCM 17458</strain>
    </source>
</reference>
<organism evidence="2 3">
    <name type="scientific">Brevibacterium daeguense</name>
    <dbReference type="NCBI Taxonomy" id="909936"/>
    <lineage>
        <taxon>Bacteria</taxon>
        <taxon>Bacillati</taxon>
        <taxon>Actinomycetota</taxon>
        <taxon>Actinomycetes</taxon>
        <taxon>Micrococcales</taxon>
        <taxon>Brevibacteriaceae</taxon>
        <taxon>Brevibacterium</taxon>
    </lineage>
</organism>
<dbReference type="RefSeq" id="WP_236863693.1">
    <property type="nucleotide sequence ID" value="NZ_BAABAZ010000004.1"/>
</dbReference>
<feature type="coiled-coil region" evidence="1">
    <location>
        <begin position="3"/>
        <end position="60"/>
    </location>
</feature>
<evidence type="ECO:0000313" key="2">
    <source>
        <dbReference type="EMBL" id="GAA4283610.1"/>
    </source>
</evidence>
<dbReference type="Proteomes" id="UP001501586">
    <property type="component" value="Unassembled WGS sequence"/>
</dbReference>
<sequence length="86" mass="9654">MIIDELERNRLDWQTTAEALIEVEAVCLRAAASDWVSDSAVRYREQLAESAAEVLRLRDQALVIVDRYAEHIEAIRSSPAAGLPVF</sequence>
<name>A0ABP8EI25_9MICO</name>
<evidence type="ECO:0000256" key="1">
    <source>
        <dbReference type="SAM" id="Coils"/>
    </source>
</evidence>
<dbReference type="EMBL" id="BAABAZ010000004">
    <property type="protein sequence ID" value="GAA4283610.1"/>
    <property type="molecule type" value="Genomic_DNA"/>
</dbReference>
<keyword evidence="1" id="KW-0175">Coiled coil</keyword>
<proteinExistence type="predicted"/>
<accession>A0ABP8EI25</accession>
<keyword evidence="3" id="KW-1185">Reference proteome</keyword>